<dbReference type="GO" id="GO:0009279">
    <property type="term" value="C:cell outer membrane"/>
    <property type="evidence" value="ECO:0007669"/>
    <property type="project" value="UniProtKB-SubCell"/>
</dbReference>
<evidence type="ECO:0000256" key="5">
    <source>
        <dbReference type="ARBA" id="ARBA00023288"/>
    </source>
</evidence>
<keyword evidence="5 6" id="KW-0449">Lipoprotein</keyword>
<reference evidence="7 8" key="1">
    <citation type="submission" date="2015-12" db="EMBL/GenBank/DDBJ databases">
        <title>Complete genome of Lacimicrobium alkaliphilum KCTC 32984.</title>
        <authorList>
            <person name="Kim S.-G."/>
            <person name="Lee Y.-J."/>
        </authorList>
    </citation>
    <scope>NUCLEOTIDE SEQUENCE [LARGE SCALE GENOMIC DNA]</scope>
    <source>
        <strain evidence="7 8">YelD216</strain>
    </source>
</reference>
<evidence type="ECO:0000256" key="4">
    <source>
        <dbReference type="ARBA" id="ARBA00023237"/>
    </source>
</evidence>
<evidence type="ECO:0000313" key="7">
    <source>
        <dbReference type="EMBL" id="ALS98447.1"/>
    </source>
</evidence>
<keyword evidence="3 6" id="KW-0564">Palmitate</keyword>
<dbReference type="Proteomes" id="UP000068447">
    <property type="component" value="Chromosome"/>
</dbReference>
<accession>A0A0U3AWI7</accession>
<name>A0A0U3AWI7_9ALTE</name>
<evidence type="ECO:0000313" key="8">
    <source>
        <dbReference type="Proteomes" id="UP000068447"/>
    </source>
</evidence>
<evidence type="ECO:0000256" key="3">
    <source>
        <dbReference type="ARBA" id="ARBA00023139"/>
    </source>
</evidence>
<dbReference type="KEGG" id="lal:AT746_09370"/>
<dbReference type="InterPro" id="IPR010653">
    <property type="entry name" value="NlpB/DapX"/>
</dbReference>
<dbReference type="PROSITE" id="PS51257">
    <property type="entry name" value="PROKAR_LIPOPROTEIN"/>
    <property type="match status" value="1"/>
</dbReference>
<evidence type="ECO:0000256" key="6">
    <source>
        <dbReference type="HAMAP-Rule" id="MF_00924"/>
    </source>
</evidence>
<dbReference type="RefSeq" id="WP_062479622.1">
    <property type="nucleotide sequence ID" value="NZ_CP013650.1"/>
</dbReference>
<dbReference type="Gene3D" id="3.30.530.50">
    <property type="match status" value="1"/>
</dbReference>
<organism evidence="7 8">
    <name type="scientific">Lacimicrobium alkaliphilum</name>
    <dbReference type="NCBI Taxonomy" id="1526571"/>
    <lineage>
        <taxon>Bacteria</taxon>
        <taxon>Pseudomonadati</taxon>
        <taxon>Pseudomonadota</taxon>
        <taxon>Gammaproteobacteria</taxon>
        <taxon>Alteromonadales</taxon>
        <taxon>Alteromonadaceae</taxon>
        <taxon>Lacimicrobium</taxon>
    </lineage>
</organism>
<dbReference type="Pfam" id="PF06804">
    <property type="entry name" value="Lipoprotein_18"/>
    <property type="match status" value="1"/>
</dbReference>
<keyword evidence="1 6" id="KW-0732">Signal</keyword>
<evidence type="ECO:0000256" key="2">
    <source>
        <dbReference type="ARBA" id="ARBA00023136"/>
    </source>
</evidence>
<gene>
    <name evidence="6" type="primary">bamC</name>
    <name evidence="7" type="ORF">AT746_09370</name>
</gene>
<comment type="subcellular location">
    <subcellularLocation>
        <location evidence="6">Cell outer membrane</location>
        <topology evidence="6">Lipid-anchor</topology>
    </subcellularLocation>
</comment>
<protein>
    <recommendedName>
        <fullName evidence="6">Outer membrane protein assembly factor BamC</fullName>
    </recommendedName>
</protein>
<dbReference type="Gene3D" id="3.30.310.170">
    <property type="entry name" value="Outer membrane protein assembly factor BamC"/>
    <property type="match status" value="1"/>
</dbReference>
<dbReference type="HAMAP" id="MF_00924">
    <property type="entry name" value="OM_assembly_BamC"/>
    <property type="match status" value="1"/>
</dbReference>
<comment type="similarity">
    <text evidence="6">Belongs to the BamC family.</text>
</comment>
<evidence type="ECO:0000256" key="1">
    <source>
        <dbReference type="ARBA" id="ARBA00022729"/>
    </source>
</evidence>
<keyword evidence="4 6" id="KW-0998">Cell outer membrane</keyword>
<sequence length="368" mass="41887">MIRNSVLALSSILVLAACSTPQERRIANDDFEYLKQDNRQTLKVPEGLRAPQQSREYQIPELGPDAPRNLLGEKLQVLSPPLVLPLVTGSHVEEGQRSATVFFDQVDDSQPLDTSVWGSLISYLEEQGIGVDSFDKDAGTLVTDWMLMETELDTGWFDWTTTERSVGRRFEFKLDVKPHGRTAALKVRLKDYLETVGKQTRSAEELNADDIRRNEVDILNRVIGHYQQQLQIANIRKVREIRQGMNMQMGSNAKGEPAFIVEGDYDIAWTRIQLVLRKLGFNVKDLDKSNGLLFVSYEGSESSWWDSLWGNDDDLPLEKQEYRLHLSRLEDKTVITFMDNESNNLSENLLSGIFQPFSDTMAANNLDI</sequence>
<keyword evidence="2 6" id="KW-0472">Membrane</keyword>
<dbReference type="GO" id="GO:0051205">
    <property type="term" value="P:protein insertion into membrane"/>
    <property type="evidence" value="ECO:0007669"/>
    <property type="project" value="UniProtKB-UniRule"/>
</dbReference>
<dbReference type="OrthoDB" id="5598420at2"/>
<comment type="function">
    <text evidence="6">Part of the outer membrane protein assembly complex, which is involved in assembly and insertion of beta-barrel proteins into the outer membrane.</text>
</comment>
<dbReference type="GO" id="GO:0043165">
    <property type="term" value="P:Gram-negative-bacterium-type cell outer membrane assembly"/>
    <property type="evidence" value="ECO:0007669"/>
    <property type="project" value="UniProtKB-UniRule"/>
</dbReference>
<dbReference type="STRING" id="1526571.AT746_09370"/>
<dbReference type="AlphaFoldDB" id="A0A0U3AWI7"/>
<dbReference type="InterPro" id="IPR042268">
    <property type="entry name" value="BamC_C"/>
</dbReference>
<dbReference type="EMBL" id="CP013650">
    <property type="protein sequence ID" value="ALS98447.1"/>
    <property type="molecule type" value="Genomic_DNA"/>
</dbReference>
<dbReference type="InterPro" id="IPR014524">
    <property type="entry name" value="BamC"/>
</dbReference>
<keyword evidence="8" id="KW-1185">Reference proteome</keyword>
<comment type="subunit">
    <text evidence="6">Part of the Bam complex.</text>
</comment>
<proteinExistence type="inferred from homology"/>